<name>A0A3A8IDH1_9BACT</name>
<keyword evidence="3" id="KW-1185">Reference proteome</keyword>
<dbReference type="RefSeq" id="WP_120543357.1">
    <property type="nucleotide sequence ID" value="NZ_RAVZ01000208.1"/>
</dbReference>
<evidence type="ECO:0000259" key="1">
    <source>
        <dbReference type="Pfam" id="PF00501"/>
    </source>
</evidence>
<dbReference type="Gene3D" id="3.40.50.12780">
    <property type="entry name" value="N-terminal domain of ligase-like"/>
    <property type="match status" value="1"/>
</dbReference>
<evidence type="ECO:0000313" key="3">
    <source>
        <dbReference type="Proteomes" id="UP000268094"/>
    </source>
</evidence>
<organism evidence="2 3">
    <name type="scientific">Corallococcus terminator</name>
    <dbReference type="NCBI Taxonomy" id="2316733"/>
    <lineage>
        <taxon>Bacteria</taxon>
        <taxon>Pseudomonadati</taxon>
        <taxon>Myxococcota</taxon>
        <taxon>Myxococcia</taxon>
        <taxon>Myxococcales</taxon>
        <taxon>Cystobacterineae</taxon>
        <taxon>Myxococcaceae</taxon>
        <taxon>Corallococcus</taxon>
    </lineage>
</organism>
<dbReference type="Pfam" id="PF00501">
    <property type="entry name" value="AMP-binding"/>
    <property type="match status" value="1"/>
</dbReference>
<sequence length="560" mass="60274">MTFEPRVILAAFDGSTPPLVGTPPAWLERSWEDPDGFVAALTPVHTGRSPPFKSRAGQHHDFFHDLVVRHATTDRIALRSYSRTQGWRTLSYRQLHDQATRLATAWAGLGVKPGAKLCLLLPPGPDLMMALCAALGLGACVSLLPPGARTFVARRLAALAPQHIAAEPHQAPLLGPFAGTLLPLKTQVPAALASYTYKPAEPVGLLFSPLASPSDVPVPLTAGDAWRGALVDGLITFGLSPGDHLAAPGFAPLQHLPALYFTTLLRGATYLHVEPQDLEATPALLTEHPVRALGVTPGLRDLLARSRVTLKNVGLWFRDPQAPFDFQAWRDGLKACGLSSVPGGNVSVDATWGGAVLCSPRRVGEVHTDALPTPGRTWALRDFTDSGQDAVGDAGLFTPLPDKGRPPAHVVLARVRGQYHYAGAREPRREGRVFPFAEMSQVLREGPGPRLDAVGLAVPVSGMANAYRGVLLVFTGDLPPDVTVTDADLRRRLEQGLGADALPERIERFALHARRVDSVVDGPVDEDWCRTQYLTGSLRMKSQDPLFQALTTLRARLEPS</sequence>
<accession>A0A3A8IDH1</accession>
<dbReference type="SUPFAM" id="SSF56801">
    <property type="entry name" value="Acetyl-CoA synthetase-like"/>
    <property type="match status" value="1"/>
</dbReference>
<protein>
    <submittedName>
        <fullName evidence="2">Long-chain fatty acid--CoA ligase</fullName>
    </submittedName>
</protein>
<proteinExistence type="predicted"/>
<dbReference type="GO" id="GO:0016874">
    <property type="term" value="F:ligase activity"/>
    <property type="evidence" value="ECO:0007669"/>
    <property type="project" value="UniProtKB-KW"/>
</dbReference>
<dbReference type="InterPro" id="IPR042099">
    <property type="entry name" value="ANL_N_sf"/>
</dbReference>
<evidence type="ECO:0000313" key="2">
    <source>
        <dbReference type="EMBL" id="RKG81529.1"/>
    </source>
</evidence>
<dbReference type="OrthoDB" id="5479867at2"/>
<keyword evidence="2" id="KW-0436">Ligase</keyword>
<reference evidence="3" key="1">
    <citation type="submission" date="2018-09" db="EMBL/GenBank/DDBJ databases">
        <authorList>
            <person name="Livingstone P.G."/>
            <person name="Whitworth D.E."/>
        </authorList>
    </citation>
    <scope>NUCLEOTIDE SEQUENCE [LARGE SCALE GENOMIC DNA]</scope>
    <source>
        <strain evidence="3">CA054A</strain>
    </source>
</reference>
<dbReference type="Proteomes" id="UP000268094">
    <property type="component" value="Unassembled WGS sequence"/>
</dbReference>
<comment type="caution">
    <text evidence="2">The sequence shown here is derived from an EMBL/GenBank/DDBJ whole genome shotgun (WGS) entry which is preliminary data.</text>
</comment>
<dbReference type="EMBL" id="RAVZ01000208">
    <property type="protein sequence ID" value="RKG81529.1"/>
    <property type="molecule type" value="Genomic_DNA"/>
</dbReference>
<gene>
    <name evidence="2" type="ORF">D7V88_26165</name>
</gene>
<dbReference type="InterPro" id="IPR000873">
    <property type="entry name" value="AMP-dep_synth/lig_dom"/>
</dbReference>
<dbReference type="AlphaFoldDB" id="A0A3A8IDH1"/>
<feature type="domain" description="AMP-dependent synthetase/ligase" evidence="1">
    <location>
        <begin position="72"/>
        <end position="148"/>
    </location>
</feature>